<proteinExistence type="predicted"/>
<feature type="region of interest" description="Disordered" evidence="1">
    <location>
        <begin position="39"/>
        <end position="145"/>
    </location>
</feature>
<accession>A0A914VMC9</accession>
<name>A0A914VMC9_9BILA</name>
<reference evidence="3" key="1">
    <citation type="submission" date="2022-11" db="UniProtKB">
        <authorList>
            <consortium name="WormBaseParasite"/>
        </authorList>
    </citation>
    <scope>IDENTIFICATION</scope>
</reference>
<feature type="compositionally biased region" description="Polar residues" evidence="1">
    <location>
        <begin position="42"/>
        <end position="66"/>
    </location>
</feature>
<sequence length="145" mass="16227">MVNKYERAKEKDELTIKADMLAPLYHDRHKWVSGLRLRQTVDPAQNQQRLARGSSNDSPRSVSTGSAPRRVNDDTRDSVNDADDDTAHPNDTLYTSPPDSPTRSPSKFLSQAPPRAPEPSPSATTEGPPLRRLTRESQPPLRYKP</sequence>
<dbReference type="WBParaSite" id="PSAMB.scaffold2182size24769.g16686.t1">
    <property type="protein sequence ID" value="PSAMB.scaffold2182size24769.g16686.t1"/>
    <property type="gene ID" value="PSAMB.scaffold2182size24769.g16686"/>
</dbReference>
<evidence type="ECO:0000313" key="3">
    <source>
        <dbReference type="WBParaSite" id="PSAMB.scaffold2182size24769.g16686.t1"/>
    </source>
</evidence>
<keyword evidence="2" id="KW-1185">Reference proteome</keyword>
<dbReference type="AlphaFoldDB" id="A0A914VMC9"/>
<organism evidence="2 3">
    <name type="scientific">Plectus sambesii</name>
    <dbReference type="NCBI Taxonomy" id="2011161"/>
    <lineage>
        <taxon>Eukaryota</taxon>
        <taxon>Metazoa</taxon>
        <taxon>Ecdysozoa</taxon>
        <taxon>Nematoda</taxon>
        <taxon>Chromadorea</taxon>
        <taxon>Plectida</taxon>
        <taxon>Plectina</taxon>
        <taxon>Plectoidea</taxon>
        <taxon>Plectidae</taxon>
        <taxon>Plectus</taxon>
    </lineage>
</organism>
<feature type="compositionally biased region" description="Basic and acidic residues" evidence="1">
    <location>
        <begin position="70"/>
        <end position="79"/>
    </location>
</feature>
<protein>
    <submittedName>
        <fullName evidence="3">Uncharacterized protein</fullName>
    </submittedName>
</protein>
<feature type="compositionally biased region" description="Low complexity" evidence="1">
    <location>
        <begin position="95"/>
        <end position="113"/>
    </location>
</feature>
<dbReference type="Proteomes" id="UP000887566">
    <property type="component" value="Unplaced"/>
</dbReference>
<evidence type="ECO:0000313" key="2">
    <source>
        <dbReference type="Proteomes" id="UP000887566"/>
    </source>
</evidence>
<evidence type="ECO:0000256" key="1">
    <source>
        <dbReference type="SAM" id="MobiDB-lite"/>
    </source>
</evidence>